<feature type="transmembrane region" description="Helical" evidence="2">
    <location>
        <begin position="136"/>
        <end position="155"/>
    </location>
</feature>
<reference evidence="3" key="1">
    <citation type="submission" date="2022-10" db="EMBL/GenBank/DDBJ databases">
        <title>The complete genomes of actinobacterial strains from the NBC collection.</title>
        <authorList>
            <person name="Joergensen T.S."/>
            <person name="Alvarez Arevalo M."/>
            <person name="Sterndorff E.B."/>
            <person name="Faurdal D."/>
            <person name="Vuksanovic O."/>
            <person name="Mourched A.-S."/>
            <person name="Charusanti P."/>
            <person name="Shaw S."/>
            <person name="Blin K."/>
            <person name="Weber T."/>
        </authorList>
    </citation>
    <scope>NUCLEOTIDE SEQUENCE</scope>
    <source>
        <strain evidence="3">NBC_01393</strain>
    </source>
</reference>
<sequence>MKREVDSTEDARVRKAQRAQGRVRSSGPHHPRLSARTPRGEVPSGSPEFDSFGGSSTGQQEDDRLFRLAARLRYGLLAVAVAMLMWFLVSWGGEKTWGVELAVPTWPVDIAALTPLLALIRFWKPEARAEGVTMESDLKIFSGLYLFMSLPLAAFDGRWQLWPAVLFSLAVYVGIWYSNRRARARG</sequence>
<keyword evidence="2" id="KW-1133">Transmembrane helix</keyword>
<keyword evidence="2" id="KW-0472">Membrane</keyword>
<evidence type="ECO:0000256" key="1">
    <source>
        <dbReference type="SAM" id="MobiDB-lite"/>
    </source>
</evidence>
<feature type="transmembrane region" description="Helical" evidence="2">
    <location>
        <begin position="74"/>
        <end position="93"/>
    </location>
</feature>
<evidence type="ECO:0000256" key="2">
    <source>
        <dbReference type="SAM" id="Phobius"/>
    </source>
</evidence>
<name>A0AAU3HZ41_9ACTN</name>
<evidence type="ECO:0000313" key="3">
    <source>
        <dbReference type="EMBL" id="WTZ10178.1"/>
    </source>
</evidence>
<feature type="transmembrane region" description="Helical" evidence="2">
    <location>
        <begin position="105"/>
        <end position="124"/>
    </location>
</feature>
<gene>
    <name evidence="3" type="ORF">OG699_20595</name>
</gene>
<protein>
    <recommendedName>
        <fullName evidence="4">DUF2069 domain-containing protein</fullName>
    </recommendedName>
</protein>
<accession>A0AAU3HZ41</accession>
<organism evidence="3">
    <name type="scientific">Streptomyces sp. NBC_01393</name>
    <dbReference type="NCBI Taxonomy" id="2903851"/>
    <lineage>
        <taxon>Bacteria</taxon>
        <taxon>Bacillati</taxon>
        <taxon>Actinomycetota</taxon>
        <taxon>Actinomycetes</taxon>
        <taxon>Kitasatosporales</taxon>
        <taxon>Streptomycetaceae</taxon>
        <taxon>Streptomyces</taxon>
    </lineage>
</organism>
<evidence type="ECO:0008006" key="4">
    <source>
        <dbReference type="Google" id="ProtNLM"/>
    </source>
</evidence>
<dbReference type="AlphaFoldDB" id="A0AAU3HZ41"/>
<feature type="region of interest" description="Disordered" evidence="1">
    <location>
        <begin position="1"/>
        <end position="59"/>
    </location>
</feature>
<feature type="transmembrane region" description="Helical" evidence="2">
    <location>
        <begin position="161"/>
        <end position="178"/>
    </location>
</feature>
<proteinExistence type="predicted"/>
<feature type="compositionally biased region" description="Basic and acidic residues" evidence="1">
    <location>
        <begin position="1"/>
        <end position="13"/>
    </location>
</feature>
<keyword evidence="2" id="KW-0812">Transmembrane</keyword>
<dbReference type="EMBL" id="CP109546">
    <property type="protein sequence ID" value="WTZ10178.1"/>
    <property type="molecule type" value="Genomic_DNA"/>
</dbReference>